<dbReference type="Proteomes" id="UP001523392">
    <property type="component" value="Unassembled WGS sequence"/>
</dbReference>
<organism evidence="4 5">
    <name type="scientific">Siccirubricoccus soli</name>
    <dbReference type="NCBI Taxonomy" id="2899147"/>
    <lineage>
        <taxon>Bacteria</taxon>
        <taxon>Pseudomonadati</taxon>
        <taxon>Pseudomonadota</taxon>
        <taxon>Alphaproteobacteria</taxon>
        <taxon>Acetobacterales</taxon>
        <taxon>Roseomonadaceae</taxon>
        <taxon>Siccirubricoccus</taxon>
    </lineage>
</organism>
<reference evidence="4 5" key="1">
    <citation type="submission" date="2021-12" db="EMBL/GenBank/DDBJ databases">
        <title>Siccirubricoccus leaddurans sp. nov., a high concentration Zn2+ tolerance bacterium.</title>
        <authorList>
            <person name="Cao Y."/>
        </authorList>
    </citation>
    <scope>NUCLEOTIDE SEQUENCE [LARGE SCALE GENOMIC DNA]</scope>
    <source>
        <strain evidence="4 5">KC 17139</strain>
    </source>
</reference>
<name>A0ABT1D651_9PROT</name>
<dbReference type="PROSITE" id="PS51123">
    <property type="entry name" value="OMPA_2"/>
    <property type="match status" value="1"/>
</dbReference>
<evidence type="ECO:0000259" key="3">
    <source>
        <dbReference type="PROSITE" id="PS51123"/>
    </source>
</evidence>
<sequence length="130" mass="13810">MQRRVLPALLGLAALSACAAEPPRRPARAVVFFTEDSAALDDNAREVITQIAEQAQARPQAPVRVRGFSAPDGGTTAFNRTLSEARARQVADALVAAGIPQSRVSIEARGAVAYELMATESRRVEIVVGQ</sequence>
<keyword evidence="2" id="KW-0732">Signal</keyword>
<keyword evidence="5" id="KW-1185">Reference proteome</keyword>
<dbReference type="Pfam" id="PF00691">
    <property type="entry name" value="OmpA"/>
    <property type="match status" value="1"/>
</dbReference>
<dbReference type="PANTHER" id="PTHR30329:SF21">
    <property type="entry name" value="LIPOPROTEIN YIAD-RELATED"/>
    <property type="match status" value="1"/>
</dbReference>
<proteinExistence type="predicted"/>
<comment type="caution">
    <text evidence="4">The sequence shown here is derived from an EMBL/GenBank/DDBJ whole genome shotgun (WGS) entry which is preliminary data.</text>
</comment>
<evidence type="ECO:0000313" key="5">
    <source>
        <dbReference type="Proteomes" id="UP001523392"/>
    </source>
</evidence>
<feature type="chain" id="PRO_5046900211" evidence="2">
    <location>
        <begin position="20"/>
        <end position="130"/>
    </location>
</feature>
<gene>
    <name evidence="4" type="ORF">JYK14_14550</name>
</gene>
<protein>
    <submittedName>
        <fullName evidence="4">OmpA family protein</fullName>
    </submittedName>
</protein>
<dbReference type="PANTHER" id="PTHR30329">
    <property type="entry name" value="STATOR ELEMENT OF FLAGELLAR MOTOR COMPLEX"/>
    <property type="match status" value="1"/>
</dbReference>
<dbReference type="InterPro" id="IPR050330">
    <property type="entry name" value="Bact_OuterMem_StrucFunc"/>
</dbReference>
<dbReference type="PROSITE" id="PS51257">
    <property type="entry name" value="PROKAR_LIPOPROTEIN"/>
    <property type="match status" value="1"/>
</dbReference>
<keyword evidence="1" id="KW-0472">Membrane</keyword>
<feature type="signal peptide" evidence="2">
    <location>
        <begin position="1"/>
        <end position="19"/>
    </location>
</feature>
<evidence type="ECO:0000256" key="2">
    <source>
        <dbReference type="SAM" id="SignalP"/>
    </source>
</evidence>
<accession>A0ABT1D651</accession>
<dbReference type="Gene3D" id="3.30.1330.60">
    <property type="entry name" value="OmpA-like domain"/>
    <property type="match status" value="1"/>
</dbReference>
<feature type="domain" description="OmpA-like" evidence="3">
    <location>
        <begin position="20"/>
        <end position="130"/>
    </location>
</feature>
<dbReference type="InterPro" id="IPR006665">
    <property type="entry name" value="OmpA-like"/>
</dbReference>
<dbReference type="RefSeq" id="WP_252954013.1">
    <property type="nucleotide sequence ID" value="NZ_JAFIRR010000089.1"/>
</dbReference>
<evidence type="ECO:0000313" key="4">
    <source>
        <dbReference type="EMBL" id="MCO6417376.1"/>
    </source>
</evidence>
<dbReference type="CDD" id="cd07185">
    <property type="entry name" value="OmpA_C-like"/>
    <property type="match status" value="1"/>
</dbReference>
<dbReference type="EMBL" id="JAFIRR010000089">
    <property type="protein sequence ID" value="MCO6417376.1"/>
    <property type="molecule type" value="Genomic_DNA"/>
</dbReference>
<dbReference type="InterPro" id="IPR036737">
    <property type="entry name" value="OmpA-like_sf"/>
</dbReference>
<dbReference type="SUPFAM" id="SSF103088">
    <property type="entry name" value="OmpA-like"/>
    <property type="match status" value="1"/>
</dbReference>
<evidence type="ECO:0000256" key="1">
    <source>
        <dbReference type="PROSITE-ProRule" id="PRU00473"/>
    </source>
</evidence>